<gene>
    <name evidence="10" type="ORF">J0S82_005416</name>
</gene>
<organism evidence="10 11">
    <name type="scientific">Galemys pyrenaicus</name>
    <name type="common">Iberian desman</name>
    <name type="synonym">Pyrenean desman</name>
    <dbReference type="NCBI Taxonomy" id="202257"/>
    <lineage>
        <taxon>Eukaryota</taxon>
        <taxon>Metazoa</taxon>
        <taxon>Chordata</taxon>
        <taxon>Craniata</taxon>
        <taxon>Vertebrata</taxon>
        <taxon>Euteleostomi</taxon>
        <taxon>Mammalia</taxon>
        <taxon>Eutheria</taxon>
        <taxon>Laurasiatheria</taxon>
        <taxon>Eulipotyphla</taxon>
        <taxon>Talpidae</taxon>
        <taxon>Galemys</taxon>
    </lineage>
</organism>
<dbReference type="Proteomes" id="UP000700334">
    <property type="component" value="Unassembled WGS sequence"/>
</dbReference>
<dbReference type="PANTHER" id="PTHR45820">
    <property type="entry name" value="FI23527P1"/>
    <property type="match status" value="1"/>
</dbReference>
<dbReference type="InterPro" id="IPR002524">
    <property type="entry name" value="Cation_efflux"/>
</dbReference>
<dbReference type="AlphaFoldDB" id="A0A8J6DRQ7"/>
<keyword evidence="7 8" id="KW-0472">Membrane</keyword>
<evidence type="ECO:0000256" key="8">
    <source>
        <dbReference type="SAM" id="Phobius"/>
    </source>
</evidence>
<feature type="transmembrane region" description="Helical" evidence="8">
    <location>
        <begin position="37"/>
        <end position="58"/>
    </location>
</feature>
<evidence type="ECO:0000259" key="9">
    <source>
        <dbReference type="Pfam" id="PF01545"/>
    </source>
</evidence>
<dbReference type="GO" id="GO:0006828">
    <property type="term" value="P:manganese ion transport"/>
    <property type="evidence" value="ECO:0007669"/>
    <property type="project" value="TreeGrafter"/>
</dbReference>
<dbReference type="Gene3D" id="1.20.1510.10">
    <property type="entry name" value="Cation efflux protein transmembrane domain"/>
    <property type="match status" value="1"/>
</dbReference>
<protein>
    <submittedName>
        <fullName evidence="10">Zinc transporter 10</fullName>
    </submittedName>
</protein>
<comment type="similarity">
    <text evidence="2">Belongs to the cation diffusion facilitator (CDF) transporter (TC 2.A.4) family. SLC30A subfamily.</text>
</comment>
<dbReference type="GO" id="GO:0006882">
    <property type="term" value="P:intracellular zinc ion homeostasis"/>
    <property type="evidence" value="ECO:0007669"/>
    <property type="project" value="TreeGrafter"/>
</dbReference>
<dbReference type="InterPro" id="IPR058533">
    <property type="entry name" value="Cation_efflux_TM"/>
</dbReference>
<keyword evidence="11" id="KW-1185">Reference proteome</keyword>
<evidence type="ECO:0000256" key="4">
    <source>
        <dbReference type="ARBA" id="ARBA00022833"/>
    </source>
</evidence>
<evidence type="ECO:0000313" key="11">
    <source>
        <dbReference type="Proteomes" id="UP000700334"/>
    </source>
</evidence>
<dbReference type="PANTHER" id="PTHR45820:SF3">
    <property type="entry name" value="CALCIUM_MANGANESE ANTIPORTER SLC30A10"/>
    <property type="match status" value="1"/>
</dbReference>
<keyword evidence="6 8" id="KW-1133">Transmembrane helix</keyword>
<keyword evidence="5" id="KW-0864">Zinc transport</keyword>
<proteinExistence type="inferred from homology"/>
<reference evidence="10" key="1">
    <citation type="journal article" date="2021" name="Evol. Appl.">
        <title>The genome of the Pyrenean desman and the effects of bottlenecks and inbreeding on the genomic landscape of an endangered species.</title>
        <authorList>
            <person name="Escoda L."/>
            <person name="Castresana J."/>
        </authorList>
    </citation>
    <scope>NUCLEOTIDE SEQUENCE</scope>
    <source>
        <strain evidence="10">IBE-C5619</strain>
    </source>
</reference>
<feature type="transmembrane region" description="Helical" evidence="8">
    <location>
        <begin position="112"/>
        <end position="133"/>
    </location>
</feature>
<evidence type="ECO:0000313" key="10">
    <source>
        <dbReference type="EMBL" id="KAG8518229.1"/>
    </source>
</evidence>
<keyword evidence="4" id="KW-0862">Zinc</keyword>
<dbReference type="NCBIfam" id="TIGR01297">
    <property type="entry name" value="CDF"/>
    <property type="match status" value="1"/>
</dbReference>
<sequence length="234" mass="25948">MGRYSGRSFRLVVMCLVSIVLFVLELAVAYIGNSLSLASDAFAVLSHLVSMIIGLFGLRASSIQQHRKSTFGFLRADVVGAFGNSVFAVALMLSILIEAVKRYINPQKTEEPLLVLSAGVIGLFFNILNYVIFLDCCYCNPCGPRGDLETDKPFALFHTHRPVDCLVPGQHLQLFALDPYSSRKPYNTCLVDDKSIALFIGRTRRSMNQYQKIHVLELLPSLIRSDIGEDTSPV</sequence>
<feature type="transmembrane region" description="Helical" evidence="8">
    <location>
        <begin position="12"/>
        <end position="31"/>
    </location>
</feature>
<dbReference type="SUPFAM" id="SSF161111">
    <property type="entry name" value="Cation efflux protein transmembrane domain-like"/>
    <property type="match status" value="1"/>
</dbReference>
<evidence type="ECO:0000256" key="2">
    <source>
        <dbReference type="ARBA" id="ARBA00008873"/>
    </source>
</evidence>
<keyword evidence="5" id="KW-0813">Transport</keyword>
<dbReference type="InterPro" id="IPR027469">
    <property type="entry name" value="Cation_efflux_TMD_sf"/>
</dbReference>
<evidence type="ECO:0000256" key="6">
    <source>
        <dbReference type="ARBA" id="ARBA00022989"/>
    </source>
</evidence>
<keyword evidence="3 8" id="KW-0812">Transmembrane</keyword>
<feature type="domain" description="Cation efflux protein transmembrane" evidence="9">
    <location>
        <begin position="11"/>
        <end position="131"/>
    </location>
</feature>
<accession>A0A8J6DRQ7</accession>
<dbReference type="EMBL" id="JAGFMF010011638">
    <property type="protein sequence ID" value="KAG8518229.1"/>
    <property type="molecule type" value="Genomic_DNA"/>
</dbReference>
<dbReference type="OrthoDB" id="29444at2759"/>
<dbReference type="Pfam" id="PF01545">
    <property type="entry name" value="Cation_efflux"/>
    <property type="match status" value="1"/>
</dbReference>
<name>A0A8J6DRQ7_GALPY</name>
<keyword evidence="5" id="KW-0406">Ion transport</keyword>
<feature type="transmembrane region" description="Helical" evidence="8">
    <location>
        <begin position="78"/>
        <end position="100"/>
    </location>
</feature>
<evidence type="ECO:0000256" key="7">
    <source>
        <dbReference type="ARBA" id="ARBA00023136"/>
    </source>
</evidence>
<evidence type="ECO:0000256" key="1">
    <source>
        <dbReference type="ARBA" id="ARBA00004141"/>
    </source>
</evidence>
<dbReference type="GO" id="GO:0010312">
    <property type="term" value="P:detoxification of zinc ion"/>
    <property type="evidence" value="ECO:0007669"/>
    <property type="project" value="TreeGrafter"/>
</dbReference>
<comment type="caution">
    <text evidence="10">The sequence shown here is derived from an EMBL/GenBank/DDBJ whole genome shotgun (WGS) entry which is preliminary data.</text>
</comment>
<dbReference type="GO" id="GO:0016020">
    <property type="term" value="C:membrane"/>
    <property type="evidence" value="ECO:0007669"/>
    <property type="project" value="UniProtKB-SubCell"/>
</dbReference>
<dbReference type="GO" id="GO:0005385">
    <property type="term" value="F:zinc ion transmembrane transporter activity"/>
    <property type="evidence" value="ECO:0007669"/>
    <property type="project" value="TreeGrafter"/>
</dbReference>
<evidence type="ECO:0000256" key="5">
    <source>
        <dbReference type="ARBA" id="ARBA00022906"/>
    </source>
</evidence>
<evidence type="ECO:0000256" key="3">
    <source>
        <dbReference type="ARBA" id="ARBA00022692"/>
    </source>
</evidence>
<comment type="subcellular location">
    <subcellularLocation>
        <location evidence="1">Membrane</location>
        <topology evidence="1">Multi-pass membrane protein</topology>
    </subcellularLocation>
</comment>